<dbReference type="Pfam" id="PF00501">
    <property type="entry name" value="AMP-binding"/>
    <property type="match status" value="1"/>
</dbReference>
<dbReference type="Gene3D" id="3.40.50.12780">
    <property type="entry name" value="N-terminal domain of ligase-like"/>
    <property type="match status" value="1"/>
</dbReference>
<comment type="catalytic activity">
    <reaction evidence="3">
        <text>a long-chain fatty acid + ATP + CoA = a long-chain fatty acyl-CoA + AMP + diphosphate</text>
        <dbReference type="Rhea" id="RHEA:15421"/>
        <dbReference type="ChEBI" id="CHEBI:30616"/>
        <dbReference type="ChEBI" id="CHEBI:33019"/>
        <dbReference type="ChEBI" id="CHEBI:57287"/>
        <dbReference type="ChEBI" id="CHEBI:57560"/>
        <dbReference type="ChEBI" id="CHEBI:83139"/>
        <dbReference type="ChEBI" id="CHEBI:456215"/>
        <dbReference type="EC" id="6.2.1.3"/>
    </reaction>
    <physiologicalReaction direction="left-to-right" evidence="3">
        <dbReference type="Rhea" id="RHEA:15422"/>
    </physiologicalReaction>
</comment>
<evidence type="ECO:0000256" key="1">
    <source>
        <dbReference type="ARBA" id="ARBA00022741"/>
    </source>
</evidence>
<gene>
    <name evidence="5" type="ORF">SMD27_15025</name>
</gene>
<dbReference type="RefSeq" id="WP_320509228.1">
    <property type="nucleotide sequence ID" value="NZ_JAXCLW010000004.1"/>
</dbReference>
<proteinExistence type="predicted"/>
<evidence type="ECO:0000259" key="4">
    <source>
        <dbReference type="Pfam" id="PF00501"/>
    </source>
</evidence>
<dbReference type="Proteomes" id="UP001279642">
    <property type="component" value="Unassembled WGS sequence"/>
</dbReference>
<dbReference type="PANTHER" id="PTHR43272">
    <property type="entry name" value="LONG-CHAIN-FATTY-ACID--COA LIGASE"/>
    <property type="match status" value="1"/>
</dbReference>
<reference evidence="5 6" key="1">
    <citation type="journal article" date="2016" name="Antonie Van Leeuwenhoek">
        <title>Dongia soli sp. nov., isolated from soil from Dokdo, Korea.</title>
        <authorList>
            <person name="Kim D.U."/>
            <person name="Lee H."/>
            <person name="Kim H."/>
            <person name="Kim S.G."/>
            <person name="Ka J.O."/>
        </authorList>
    </citation>
    <scope>NUCLEOTIDE SEQUENCE [LARGE SCALE GENOMIC DNA]</scope>
    <source>
        <strain evidence="5 6">D78</strain>
    </source>
</reference>
<dbReference type="EMBL" id="JAXCLW010000004">
    <property type="protein sequence ID" value="MDY0884157.1"/>
    <property type="molecule type" value="Genomic_DNA"/>
</dbReference>
<evidence type="ECO:0000256" key="3">
    <source>
        <dbReference type="ARBA" id="ARBA00024484"/>
    </source>
</evidence>
<evidence type="ECO:0000256" key="2">
    <source>
        <dbReference type="ARBA" id="ARBA00022840"/>
    </source>
</evidence>
<evidence type="ECO:0000313" key="6">
    <source>
        <dbReference type="Proteomes" id="UP001279642"/>
    </source>
</evidence>
<keyword evidence="6" id="KW-1185">Reference proteome</keyword>
<dbReference type="CDD" id="cd05907">
    <property type="entry name" value="VL_LC_FACS_like"/>
    <property type="match status" value="1"/>
</dbReference>
<keyword evidence="5" id="KW-0436">Ligase</keyword>
<protein>
    <submittedName>
        <fullName evidence="5">Long-chain fatty acid--CoA ligase</fullName>
    </submittedName>
</protein>
<sequence>MTFETVPSLVRLFNDQANDQAKQPFLWRKRGGSWQPQSYGSVADDIRRLARGLIALGISAGDRVALISENRPEWLISDLAIMSVGAISVPAFATNTIEDNRHVLTHSGAKGLIVSNNAIAKRVLPAAMQAPELRFLVSMEGLDLAQSLPIDAFDWKAAMTLGENIADDEITRRVDALQRTDVCCFIYTSGTGGVPKGVMLTHGSILCNMQGAHKLILELGLGKEVFLSFLPLSHSYEHTAGQFLAISLGGQIYYAESVEKLVDNMAEVRPTIMTAVPRLYEAIHQKILRGLKTAKPFQRRMFDLALQLGRKRYEAPGTLTFKEKLLYFACDLTVRRKVKARFGGRLKAFVSGGAALNYEIGVFFLALGIRVLQGYGQTECSPVITCNRPTRIRIDTVGPVFDGLEVKIAEDGEILVHGEAVMKGYWRDEDATSRAIQNGWLHTGDIGEFDADGNLKITDRKKDIIVLSGGDNVSPARVEGFLLLQPEIGQAMAHGDKHPHLVALIVPDSDFAKEWARQNNVEASLESLATDAAFQKAISQAVDRVNAGLSAIERIRRFALLPEGFTIDNAMLTPSLKIRRHKIRERWASVLARLYEK</sequence>
<evidence type="ECO:0000313" key="5">
    <source>
        <dbReference type="EMBL" id="MDY0884157.1"/>
    </source>
</evidence>
<feature type="domain" description="AMP-dependent synthetase/ligase" evidence="4">
    <location>
        <begin position="14"/>
        <end position="426"/>
    </location>
</feature>
<dbReference type="SUPFAM" id="SSF56801">
    <property type="entry name" value="Acetyl-CoA synthetase-like"/>
    <property type="match status" value="1"/>
</dbReference>
<dbReference type="InterPro" id="IPR000873">
    <property type="entry name" value="AMP-dep_synth/lig_dom"/>
</dbReference>
<keyword evidence="2" id="KW-0067">ATP-binding</keyword>
<comment type="caution">
    <text evidence="5">The sequence shown here is derived from an EMBL/GenBank/DDBJ whole genome shotgun (WGS) entry which is preliminary data.</text>
</comment>
<dbReference type="Gene3D" id="3.30.300.30">
    <property type="match status" value="1"/>
</dbReference>
<organism evidence="5 6">
    <name type="scientific">Dongia soli</name>
    <dbReference type="NCBI Taxonomy" id="600628"/>
    <lineage>
        <taxon>Bacteria</taxon>
        <taxon>Pseudomonadati</taxon>
        <taxon>Pseudomonadota</taxon>
        <taxon>Alphaproteobacteria</taxon>
        <taxon>Rhodospirillales</taxon>
        <taxon>Dongiaceae</taxon>
        <taxon>Dongia</taxon>
    </lineage>
</organism>
<name>A0ABU5EDC2_9PROT</name>
<dbReference type="InterPro" id="IPR042099">
    <property type="entry name" value="ANL_N_sf"/>
</dbReference>
<keyword evidence="1" id="KW-0547">Nucleotide-binding</keyword>
<dbReference type="GO" id="GO:0016874">
    <property type="term" value="F:ligase activity"/>
    <property type="evidence" value="ECO:0007669"/>
    <property type="project" value="UniProtKB-KW"/>
</dbReference>
<dbReference type="PANTHER" id="PTHR43272:SF33">
    <property type="entry name" value="AMP-BINDING DOMAIN-CONTAINING PROTEIN-RELATED"/>
    <property type="match status" value="1"/>
</dbReference>
<dbReference type="InterPro" id="IPR045851">
    <property type="entry name" value="AMP-bd_C_sf"/>
</dbReference>
<accession>A0ABU5EDC2</accession>
<dbReference type="Pfam" id="PF23562">
    <property type="entry name" value="AMP-binding_C_3"/>
    <property type="match status" value="1"/>
</dbReference>